<comment type="caution">
    <text evidence="1">The sequence shown here is derived from an EMBL/GenBank/DDBJ whole genome shotgun (WGS) entry which is preliminary data.</text>
</comment>
<protein>
    <submittedName>
        <fullName evidence="1">Uncharacterized protein</fullName>
    </submittedName>
</protein>
<dbReference type="EMBL" id="LSYV01000083">
    <property type="protein sequence ID" value="KXZ43703.1"/>
    <property type="molecule type" value="Genomic_DNA"/>
</dbReference>
<proteinExistence type="predicted"/>
<keyword evidence="2" id="KW-1185">Reference proteome</keyword>
<gene>
    <name evidence="1" type="ORF">GPECTOR_82g237</name>
</gene>
<dbReference type="AlphaFoldDB" id="A0A150G1G2"/>
<evidence type="ECO:0000313" key="2">
    <source>
        <dbReference type="Proteomes" id="UP000075714"/>
    </source>
</evidence>
<evidence type="ECO:0000313" key="1">
    <source>
        <dbReference type="EMBL" id="KXZ43703.1"/>
    </source>
</evidence>
<name>A0A150G1G2_GONPE</name>
<reference evidence="2" key="1">
    <citation type="journal article" date="2016" name="Nat. Commun.">
        <title>The Gonium pectorale genome demonstrates co-option of cell cycle regulation during the evolution of multicellularity.</title>
        <authorList>
            <person name="Hanschen E.R."/>
            <person name="Marriage T.N."/>
            <person name="Ferris P.J."/>
            <person name="Hamaji T."/>
            <person name="Toyoda A."/>
            <person name="Fujiyama A."/>
            <person name="Neme R."/>
            <person name="Noguchi H."/>
            <person name="Minakuchi Y."/>
            <person name="Suzuki M."/>
            <person name="Kawai-Toyooka H."/>
            <person name="Smith D.R."/>
            <person name="Sparks H."/>
            <person name="Anderson J."/>
            <person name="Bakaric R."/>
            <person name="Luria V."/>
            <person name="Karger A."/>
            <person name="Kirschner M.W."/>
            <person name="Durand P.M."/>
            <person name="Michod R.E."/>
            <person name="Nozaki H."/>
            <person name="Olson B.J."/>
        </authorList>
    </citation>
    <scope>NUCLEOTIDE SEQUENCE [LARGE SCALE GENOMIC DNA]</scope>
    <source>
        <strain evidence="2">NIES-2863</strain>
    </source>
</reference>
<organism evidence="1 2">
    <name type="scientific">Gonium pectorale</name>
    <name type="common">Green alga</name>
    <dbReference type="NCBI Taxonomy" id="33097"/>
    <lineage>
        <taxon>Eukaryota</taxon>
        <taxon>Viridiplantae</taxon>
        <taxon>Chlorophyta</taxon>
        <taxon>core chlorophytes</taxon>
        <taxon>Chlorophyceae</taxon>
        <taxon>CS clade</taxon>
        <taxon>Chlamydomonadales</taxon>
        <taxon>Volvocaceae</taxon>
        <taxon>Gonium</taxon>
    </lineage>
</organism>
<sequence length="112" mass="11403">MWERLRLAHTTLAAVRQKSVEESLAAAAGAGGGAGAPDAPDTVALRQAVNSSLSSQMSFFTSCMAAYCADQTAGCNCGCPGCGCVGRSSRQQALRAAALGPPRRPLPPQPVL</sequence>
<dbReference type="Proteomes" id="UP000075714">
    <property type="component" value="Unassembled WGS sequence"/>
</dbReference>
<accession>A0A150G1G2</accession>